<dbReference type="InterPro" id="IPR005467">
    <property type="entry name" value="His_kinase_dom"/>
</dbReference>
<dbReference type="PROSITE" id="PS50006">
    <property type="entry name" value="FHA_DOMAIN"/>
    <property type="match status" value="1"/>
</dbReference>
<name>A0A518AX17_9BACT</name>
<dbReference type="InterPro" id="IPR003594">
    <property type="entry name" value="HATPase_dom"/>
</dbReference>
<feature type="domain" description="FHA" evidence="10">
    <location>
        <begin position="23"/>
        <end position="72"/>
    </location>
</feature>
<evidence type="ECO:0000259" key="10">
    <source>
        <dbReference type="PROSITE" id="PS50006"/>
    </source>
</evidence>
<dbReference type="GO" id="GO:0005524">
    <property type="term" value="F:ATP binding"/>
    <property type="evidence" value="ECO:0007669"/>
    <property type="project" value="UniProtKB-KW"/>
</dbReference>
<feature type="region of interest" description="Disordered" evidence="9">
    <location>
        <begin position="553"/>
        <end position="600"/>
    </location>
</feature>
<dbReference type="Gene3D" id="1.10.287.130">
    <property type="match status" value="1"/>
</dbReference>
<evidence type="ECO:0000256" key="5">
    <source>
        <dbReference type="ARBA" id="ARBA00022741"/>
    </source>
</evidence>
<evidence type="ECO:0000256" key="2">
    <source>
        <dbReference type="ARBA" id="ARBA00012438"/>
    </source>
</evidence>
<accession>A0A518AX17</accession>
<evidence type="ECO:0000256" key="4">
    <source>
        <dbReference type="ARBA" id="ARBA00022679"/>
    </source>
</evidence>
<dbReference type="InterPro" id="IPR029016">
    <property type="entry name" value="GAF-like_dom_sf"/>
</dbReference>
<dbReference type="InterPro" id="IPR004358">
    <property type="entry name" value="Sig_transdc_His_kin-like_C"/>
</dbReference>
<dbReference type="PANTHER" id="PTHR43065">
    <property type="entry name" value="SENSOR HISTIDINE KINASE"/>
    <property type="match status" value="1"/>
</dbReference>
<reference evidence="12 13" key="1">
    <citation type="submission" date="2019-02" db="EMBL/GenBank/DDBJ databases">
        <title>Deep-cultivation of Planctomycetes and their phenomic and genomic characterization uncovers novel biology.</title>
        <authorList>
            <person name="Wiegand S."/>
            <person name="Jogler M."/>
            <person name="Boedeker C."/>
            <person name="Pinto D."/>
            <person name="Vollmers J."/>
            <person name="Rivas-Marin E."/>
            <person name="Kohn T."/>
            <person name="Peeters S.H."/>
            <person name="Heuer A."/>
            <person name="Rast P."/>
            <person name="Oberbeckmann S."/>
            <person name="Bunk B."/>
            <person name="Jeske O."/>
            <person name="Meyerdierks A."/>
            <person name="Storesund J.E."/>
            <person name="Kallscheuer N."/>
            <person name="Luecker S."/>
            <person name="Lage O.M."/>
            <person name="Pohl T."/>
            <person name="Merkel B.J."/>
            <person name="Hornburger P."/>
            <person name="Mueller R.-W."/>
            <person name="Bruemmer F."/>
            <person name="Labrenz M."/>
            <person name="Spormann A.M."/>
            <person name="Op den Camp H."/>
            <person name="Overmann J."/>
            <person name="Amann R."/>
            <person name="Jetten M.S.M."/>
            <person name="Mascher T."/>
            <person name="Medema M.H."/>
            <person name="Devos D.P."/>
            <person name="Kaster A.-K."/>
            <person name="Ovreas L."/>
            <person name="Rohde M."/>
            <person name="Galperin M.Y."/>
            <person name="Jogler C."/>
        </authorList>
    </citation>
    <scope>NUCLEOTIDE SEQUENCE [LARGE SCALE GENOMIC DNA]</scope>
    <source>
        <strain evidence="12 13">Pan216</strain>
    </source>
</reference>
<dbReference type="AlphaFoldDB" id="A0A518AX17"/>
<dbReference type="Gene3D" id="3.30.565.10">
    <property type="entry name" value="Histidine kinase-like ATPase, C-terminal domain"/>
    <property type="match status" value="1"/>
</dbReference>
<dbReference type="SUPFAM" id="SSF55781">
    <property type="entry name" value="GAF domain-like"/>
    <property type="match status" value="1"/>
</dbReference>
<dbReference type="PROSITE" id="PS50109">
    <property type="entry name" value="HIS_KIN"/>
    <property type="match status" value="1"/>
</dbReference>
<dbReference type="Proteomes" id="UP000317093">
    <property type="component" value="Chromosome"/>
</dbReference>
<keyword evidence="3" id="KW-0597">Phosphoprotein</keyword>
<dbReference type="SMART" id="SM00240">
    <property type="entry name" value="FHA"/>
    <property type="match status" value="1"/>
</dbReference>
<evidence type="ECO:0000256" key="8">
    <source>
        <dbReference type="ARBA" id="ARBA00023012"/>
    </source>
</evidence>
<feature type="domain" description="Histidine kinase" evidence="11">
    <location>
        <begin position="338"/>
        <end position="552"/>
    </location>
</feature>
<dbReference type="InterPro" id="IPR036890">
    <property type="entry name" value="HATPase_C_sf"/>
</dbReference>
<dbReference type="EMBL" id="CP036279">
    <property type="protein sequence ID" value="QDU59282.1"/>
    <property type="molecule type" value="Genomic_DNA"/>
</dbReference>
<dbReference type="SUPFAM" id="SSF49879">
    <property type="entry name" value="SMAD/FHA domain"/>
    <property type="match status" value="1"/>
</dbReference>
<dbReference type="SUPFAM" id="SSF47384">
    <property type="entry name" value="Homodimeric domain of signal transducing histidine kinase"/>
    <property type="match status" value="1"/>
</dbReference>
<dbReference type="InterPro" id="IPR003018">
    <property type="entry name" value="GAF"/>
</dbReference>
<dbReference type="InterPro" id="IPR036097">
    <property type="entry name" value="HisK_dim/P_sf"/>
</dbReference>
<dbReference type="SUPFAM" id="SSF55874">
    <property type="entry name" value="ATPase domain of HSP90 chaperone/DNA topoisomerase II/histidine kinase"/>
    <property type="match status" value="1"/>
</dbReference>
<dbReference type="Gene3D" id="2.60.200.20">
    <property type="match status" value="1"/>
</dbReference>
<evidence type="ECO:0000256" key="6">
    <source>
        <dbReference type="ARBA" id="ARBA00022777"/>
    </source>
</evidence>
<proteinExistence type="predicted"/>
<gene>
    <name evidence="12" type="primary">zraS_1</name>
    <name evidence="12" type="ORF">Pan216_01100</name>
</gene>
<keyword evidence="4 12" id="KW-0808">Transferase</keyword>
<dbReference type="EC" id="2.7.13.3" evidence="2"/>
<protein>
    <recommendedName>
        <fullName evidence="2">histidine kinase</fullName>
        <ecNumber evidence="2">2.7.13.3</ecNumber>
    </recommendedName>
</protein>
<dbReference type="PANTHER" id="PTHR43065:SF10">
    <property type="entry name" value="PEROXIDE STRESS-ACTIVATED HISTIDINE KINASE MAK3"/>
    <property type="match status" value="1"/>
</dbReference>
<dbReference type="InterPro" id="IPR008984">
    <property type="entry name" value="SMAD_FHA_dom_sf"/>
</dbReference>
<dbReference type="SMART" id="SM00387">
    <property type="entry name" value="HATPase_c"/>
    <property type="match status" value="1"/>
</dbReference>
<keyword evidence="6" id="KW-0418">Kinase</keyword>
<dbReference type="Pfam" id="PF01590">
    <property type="entry name" value="GAF"/>
    <property type="match status" value="1"/>
</dbReference>
<keyword evidence="5" id="KW-0547">Nucleotide-binding</keyword>
<dbReference type="OrthoDB" id="9765274at2"/>
<dbReference type="KEGG" id="knv:Pan216_01100"/>
<dbReference type="Gene3D" id="3.30.450.40">
    <property type="match status" value="1"/>
</dbReference>
<keyword evidence="7" id="KW-0067">ATP-binding</keyword>
<evidence type="ECO:0000256" key="9">
    <source>
        <dbReference type="SAM" id="MobiDB-lite"/>
    </source>
</evidence>
<evidence type="ECO:0000313" key="12">
    <source>
        <dbReference type="EMBL" id="QDU59282.1"/>
    </source>
</evidence>
<keyword evidence="8" id="KW-0902">Two-component regulatory system</keyword>
<dbReference type="RefSeq" id="WP_145253356.1">
    <property type="nucleotide sequence ID" value="NZ_CP036279.1"/>
</dbReference>
<dbReference type="InterPro" id="IPR000253">
    <property type="entry name" value="FHA_dom"/>
</dbReference>
<comment type="catalytic activity">
    <reaction evidence="1">
        <text>ATP + protein L-histidine = ADP + protein N-phospho-L-histidine.</text>
        <dbReference type="EC" id="2.7.13.3"/>
    </reaction>
</comment>
<dbReference type="CDD" id="cd00075">
    <property type="entry name" value="HATPase"/>
    <property type="match status" value="1"/>
</dbReference>
<dbReference type="Pfam" id="PF02518">
    <property type="entry name" value="HATPase_c"/>
    <property type="match status" value="1"/>
</dbReference>
<evidence type="ECO:0000313" key="13">
    <source>
        <dbReference type="Proteomes" id="UP000317093"/>
    </source>
</evidence>
<evidence type="ECO:0000259" key="11">
    <source>
        <dbReference type="PROSITE" id="PS50109"/>
    </source>
</evidence>
<evidence type="ECO:0000256" key="7">
    <source>
        <dbReference type="ARBA" id="ARBA00022840"/>
    </source>
</evidence>
<dbReference type="CDD" id="cd00060">
    <property type="entry name" value="FHA"/>
    <property type="match status" value="1"/>
</dbReference>
<dbReference type="GO" id="GO:0000155">
    <property type="term" value="F:phosphorelay sensor kinase activity"/>
    <property type="evidence" value="ECO:0007669"/>
    <property type="project" value="InterPro"/>
</dbReference>
<organism evidence="12 13">
    <name type="scientific">Kolteria novifilia</name>
    <dbReference type="NCBI Taxonomy" id="2527975"/>
    <lineage>
        <taxon>Bacteria</taxon>
        <taxon>Pseudomonadati</taxon>
        <taxon>Planctomycetota</taxon>
        <taxon>Planctomycetia</taxon>
        <taxon>Kolteriales</taxon>
        <taxon>Kolteriaceae</taxon>
        <taxon>Kolteria</taxon>
    </lineage>
</organism>
<evidence type="ECO:0000256" key="3">
    <source>
        <dbReference type="ARBA" id="ARBA00022553"/>
    </source>
</evidence>
<feature type="compositionally biased region" description="Basic and acidic residues" evidence="9">
    <location>
        <begin position="588"/>
        <end position="600"/>
    </location>
</feature>
<dbReference type="Pfam" id="PF00498">
    <property type="entry name" value="FHA"/>
    <property type="match status" value="1"/>
</dbReference>
<dbReference type="SMART" id="SM00065">
    <property type="entry name" value="GAF"/>
    <property type="match status" value="1"/>
</dbReference>
<sequence>MASLTVIRGPDRGRRFELTDSVPTIGRDATNAIRLHDTEASRHHAELQLTKDGYIVHDLKSSNGTFLNDARIDRGLLKTGDRVLIGQTELIFNAGISKSRPAEMAERISVVSPQQVAESSAILRAIKHDEGTAFLRNPERAQSRWLQNALSNLAVMYETSQAISRISDLDQLLDHIMDLIFSSLKPDRSCIVLRDVDTGKLEPTAVRFAEEPDQKETITLSRTIVDYVLRKEEGVIVLDASQDQRFGKAQSIVKLGIREAICVPLRGRHETLGVVYLDTKSDGQKALEKQTPVKFSDDHLRLMIAIAHQAGLAIEDTRFYQAMMQAERLAAIGQTIATLSHHIKNIMQGLKSGSYLVEMGLTDEKADVIEKGWRIVEKNQDKIYNLVMDMLSFSKEREPAWELSDLNEIVRDVAELMEGRAKDFGATIKLELDPELPEIAVDPEAIHRMSLNIVTNAIDAVDGEEEGIVRLVTSRSPATNTVKIVVSDNGCGIPEEQVERIFQIFSSTKGSRGSGLGLPVSRKIAREHGGDVLVTSHEGEGSTFEIELPMRTNIPETSADSSIGIGEMTVSDFKDNKSDPDTSVGRNQPKESKGNEEVAE</sequence>
<dbReference type="PRINTS" id="PR00344">
    <property type="entry name" value="BCTRLSENSOR"/>
</dbReference>
<keyword evidence="13" id="KW-1185">Reference proteome</keyword>
<evidence type="ECO:0000256" key="1">
    <source>
        <dbReference type="ARBA" id="ARBA00000085"/>
    </source>
</evidence>